<evidence type="ECO:0000256" key="7">
    <source>
        <dbReference type="SAM" id="SignalP"/>
    </source>
</evidence>
<evidence type="ECO:0000256" key="6">
    <source>
        <dbReference type="SAM" id="MobiDB-lite"/>
    </source>
</evidence>
<gene>
    <name evidence="10" type="ORF">MCOR_34363</name>
</gene>
<keyword evidence="2" id="KW-0472">Membrane</keyword>
<evidence type="ECO:0000256" key="4">
    <source>
        <dbReference type="ARBA" id="ARBA00023180"/>
    </source>
</evidence>
<dbReference type="EMBL" id="CACVKT020006176">
    <property type="protein sequence ID" value="CAC5400149.1"/>
    <property type="molecule type" value="Genomic_DNA"/>
</dbReference>
<evidence type="ECO:0000259" key="9">
    <source>
        <dbReference type="PROSITE" id="PS50853"/>
    </source>
</evidence>
<evidence type="ECO:0000259" key="8">
    <source>
        <dbReference type="PROSITE" id="PS50835"/>
    </source>
</evidence>
<dbReference type="PROSITE" id="PS50853">
    <property type="entry name" value="FN3"/>
    <property type="match status" value="1"/>
</dbReference>
<accession>A0A6J8CXE5</accession>
<sequence length="691" mass="78512">MAKMFIEIMRWNILLYLFFEGLSTSPVIVQFAAIGERIQLTCPNTKSSSWQNLDTEVVLASCENGNATINPTVTIVEANNSSIMKRKEGENITLTCSIHGARPDTVIYWTIGGNILRTNQSTFVTYQFTAKPYDHMKQFVCIANSSEDINFLEAKVQLSLILKPNVTVVSHPSPPTVRKGHNITLLCQDKSGNDEIINSFLWNQHGRLLNTNTSTLQIVRAQSDVTGRYLCIVRNIAGEDFDIVKVTVIYPPVVQNYNVTFTINDRPIALRCEANGAPNTYKFSEWRHYTYNDQLVRTLQGFTNGTLILPHHEDLTYEDSGIYICNVTNEIQDEDGHVWKAGQVAVIIEGIPILRKPRKYSYIGYFNETSSVSIFVLSSSNVSKADWFDERQMLLNTSTCSSHMTDTEFFGKLFNVPSYKCDYVIQTTTKDDFQNYSVIITNQFGKLEFNFSLESASQPEEPKNIRWQSTTNHIHVEFQPGFDGGSPQKMIIEYRKASSSAWIRLEIENSVKNYCIKNLYPSTEYELRMFKANEQQIQGVGVIANNMYGSAVDLNEPSSTSALMSAARTEVYSSIDRRQDNLDKHKVTYKISEQGQKKFKLTDRKGRKRHTENGSSKLNYIDVVFEPQTHSGKLYIHGADNRTPYADIDFSAKAEPLISSDEDEESSINEKDNGDDFMSLEDVQQWDIIED</sequence>
<dbReference type="InterPro" id="IPR051275">
    <property type="entry name" value="Cell_adhesion_signaling"/>
</dbReference>
<evidence type="ECO:0000256" key="2">
    <source>
        <dbReference type="ARBA" id="ARBA00023136"/>
    </source>
</evidence>
<evidence type="ECO:0000313" key="10">
    <source>
        <dbReference type="EMBL" id="CAC5400149.1"/>
    </source>
</evidence>
<proteinExistence type="predicted"/>
<dbReference type="GO" id="GO:0005911">
    <property type="term" value="C:cell-cell junction"/>
    <property type="evidence" value="ECO:0007669"/>
    <property type="project" value="TreeGrafter"/>
</dbReference>
<dbReference type="SMART" id="SM00408">
    <property type="entry name" value="IGc2"/>
    <property type="match status" value="2"/>
</dbReference>
<dbReference type="InterPro" id="IPR036179">
    <property type="entry name" value="Ig-like_dom_sf"/>
</dbReference>
<feature type="chain" id="PRO_5026670856" description="HMCN" evidence="7">
    <location>
        <begin position="25"/>
        <end position="691"/>
    </location>
</feature>
<name>A0A6J8CXE5_MYTCO</name>
<dbReference type="SMART" id="SM00060">
    <property type="entry name" value="FN3"/>
    <property type="match status" value="1"/>
</dbReference>
<comment type="subcellular location">
    <subcellularLocation>
        <location evidence="1">Membrane</location>
        <topology evidence="1">Single-pass type I membrane protein</topology>
    </subcellularLocation>
</comment>
<dbReference type="SUPFAM" id="SSF48726">
    <property type="entry name" value="Immunoglobulin"/>
    <property type="match status" value="3"/>
</dbReference>
<dbReference type="InterPro" id="IPR003598">
    <property type="entry name" value="Ig_sub2"/>
</dbReference>
<dbReference type="OrthoDB" id="9355041at2759"/>
<keyword evidence="5" id="KW-0393">Immunoglobulin domain</keyword>
<dbReference type="Proteomes" id="UP000507470">
    <property type="component" value="Unassembled WGS sequence"/>
</dbReference>
<evidence type="ECO:0000313" key="11">
    <source>
        <dbReference type="Proteomes" id="UP000507470"/>
    </source>
</evidence>
<dbReference type="PANTHER" id="PTHR11640:SF31">
    <property type="entry name" value="IRREGULAR CHIASM C-ROUGHEST PROTEIN-RELATED"/>
    <property type="match status" value="1"/>
</dbReference>
<dbReference type="InterPro" id="IPR003599">
    <property type="entry name" value="Ig_sub"/>
</dbReference>
<feature type="region of interest" description="Disordered" evidence="6">
    <location>
        <begin position="655"/>
        <end position="676"/>
    </location>
</feature>
<dbReference type="Pfam" id="PF13927">
    <property type="entry name" value="Ig_3"/>
    <property type="match status" value="1"/>
</dbReference>
<evidence type="ECO:0000256" key="1">
    <source>
        <dbReference type="ARBA" id="ARBA00004479"/>
    </source>
</evidence>
<organism evidence="10 11">
    <name type="scientific">Mytilus coruscus</name>
    <name type="common">Sea mussel</name>
    <dbReference type="NCBI Taxonomy" id="42192"/>
    <lineage>
        <taxon>Eukaryota</taxon>
        <taxon>Metazoa</taxon>
        <taxon>Spiralia</taxon>
        <taxon>Lophotrochozoa</taxon>
        <taxon>Mollusca</taxon>
        <taxon>Bivalvia</taxon>
        <taxon>Autobranchia</taxon>
        <taxon>Pteriomorphia</taxon>
        <taxon>Mytilida</taxon>
        <taxon>Mytiloidea</taxon>
        <taxon>Mytilidae</taxon>
        <taxon>Mytilinae</taxon>
        <taxon>Mytilus</taxon>
    </lineage>
</organism>
<keyword evidence="11" id="KW-1185">Reference proteome</keyword>
<dbReference type="InterPro" id="IPR003961">
    <property type="entry name" value="FN3_dom"/>
</dbReference>
<evidence type="ECO:0000256" key="3">
    <source>
        <dbReference type="ARBA" id="ARBA00023157"/>
    </source>
</evidence>
<dbReference type="InterPro" id="IPR036116">
    <property type="entry name" value="FN3_sf"/>
</dbReference>
<dbReference type="CDD" id="cd00096">
    <property type="entry name" value="Ig"/>
    <property type="match status" value="1"/>
</dbReference>
<dbReference type="GO" id="GO:0098609">
    <property type="term" value="P:cell-cell adhesion"/>
    <property type="evidence" value="ECO:0007669"/>
    <property type="project" value="TreeGrafter"/>
</dbReference>
<dbReference type="InterPro" id="IPR007110">
    <property type="entry name" value="Ig-like_dom"/>
</dbReference>
<dbReference type="PANTHER" id="PTHR11640">
    <property type="entry name" value="NEPHRIN"/>
    <property type="match status" value="1"/>
</dbReference>
<feature type="domain" description="Fibronectin type-III" evidence="9">
    <location>
        <begin position="458"/>
        <end position="553"/>
    </location>
</feature>
<dbReference type="GO" id="GO:0005886">
    <property type="term" value="C:plasma membrane"/>
    <property type="evidence" value="ECO:0007669"/>
    <property type="project" value="TreeGrafter"/>
</dbReference>
<protein>
    <recommendedName>
        <fullName evidence="12">HMCN</fullName>
    </recommendedName>
</protein>
<keyword evidence="7" id="KW-0732">Signal</keyword>
<dbReference type="PROSITE" id="PS50835">
    <property type="entry name" value="IG_LIKE"/>
    <property type="match status" value="2"/>
</dbReference>
<dbReference type="GO" id="GO:0050839">
    <property type="term" value="F:cell adhesion molecule binding"/>
    <property type="evidence" value="ECO:0007669"/>
    <property type="project" value="TreeGrafter"/>
</dbReference>
<evidence type="ECO:0000256" key="5">
    <source>
        <dbReference type="ARBA" id="ARBA00023319"/>
    </source>
</evidence>
<feature type="domain" description="Ig-like" evidence="8">
    <location>
        <begin position="251"/>
        <end position="329"/>
    </location>
</feature>
<dbReference type="CDD" id="cd00063">
    <property type="entry name" value="FN3"/>
    <property type="match status" value="1"/>
</dbReference>
<dbReference type="SMART" id="SM00409">
    <property type="entry name" value="IG"/>
    <property type="match status" value="3"/>
</dbReference>
<dbReference type="SUPFAM" id="SSF49265">
    <property type="entry name" value="Fibronectin type III"/>
    <property type="match status" value="1"/>
</dbReference>
<feature type="domain" description="Ig-like" evidence="8">
    <location>
        <begin position="71"/>
        <end position="247"/>
    </location>
</feature>
<keyword evidence="4" id="KW-0325">Glycoprotein</keyword>
<dbReference type="Gene3D" id="2.60.40.10">
    <property type="entry name" value="Immunoglobulins"/>
    <property type="match status" value="4"/>
</dbReference>
<evidence type="ECO:0008006" key="12">
    <source>
        <dbReference type="Google" id="ProtNLM"/>
    </source>
</evidence>
<dbReference type="InterPro" id="IPR013783">
    <property type="entry name" value="Ig-like_fold"/>
</dbReference>
<reference evidence="10 11" key="1">
    <citation type="submission" date="2020-06" db="EMBL/GenBank/DDBJ databases">
        <authorList>
            <person name="Li R."/>
            <person name="Bekaert M."/>
        </authorList>
    </citation>
    <scope>NUCLEOTIDE SEQUENCE [LARGE SCALE GENOMIC DNA]</scope>
    <source>
        <strain evidence="11">wild</strain>
    </source>
</reference>
<feature type="signal peptide" evidence="7">
    <location>
        <begin position="1"/>
        <end position="24"/>
    </location>
</feature>
<dbReference type="AlphaFoldDB" id="A0A6J8CXE5"/>
<keyword evidence="3" id="KW-1015">Disulfide bond</keyword>